<organism evidence="1">
    <name type="scientific">Triticum aestivum</name>
    <name type="common">Wheat</name>
    <dbReference type="NCBI Taxonomy" id="4565"/>
    <lineage>
        <taxon>Eukaryota</taxon>
        <taxon>Viridiplantae</taxon>
        <taxon>Streptophyta</taxon>
        <taxon>Embryophyta</taxon>
        <taxon>Tracheophyta</taxon>
        <taxon>Spermatophyta</taxon>
        <taxon>Magnoliopsida</taxon>
        <taxon>Liliopsida</taxon>
        <taxon>Poales</taxon>
        <taxon>Poaceae</taxon>
        <taxon>BOP clade</taxon>
        <taxon>Pooideae</taxon>
        <taxon>Triticodae</taxon>
        <taxon>Triticeae</taxon>
        <taxon>Triticinae</taxon>
        <taxon>Triticum</taxon>
    </lineage>
</organism>
<accession>A0A3B6LKC7</accession>
<name>A0A3B6LKC7_WHEAT</name>
<dbReference type="Gramene" id="TraesNOR5B03G02900110.1">
    <property type="protein sequence ID" value="TraesNOR5B03G02900110.1"/>
    <property type="gene ID" value="TraesNOR5B03G02900110"/>
</dbReference>
<dbReference type="EnsemblPlants" id="TraesCS5B02G161600.1">
    <property type="protein sequence ID" value="TraesCS5B02G161600.1"/>
    <property type="gene ID" value="TraesCS5B02G161600"/>
</dbReference>
<dbReference type="Gramene" id="TraesCS5B02G161600.1">
    <property type="protein sequence ID" value="TraesCS5B02G161600.1"/>
    <property type="gene ID" value="TraesCS5B02G161600"/>
</dbReference>
<dbReference type="AlphaFoldDB" id="A0A3B6LKC7"/>
<dbReference type="Gramene" id="TraesSYM7B03G04147630.1">
    <property type="protein sequence ID" value="TraesSYM7B03G04147630.1"/>
    <property type="gene ID" value="TraesSYM7B03G04147630"/>
</dbReference>
<sequence>MHVCLPSLPMSTCNNSRYRSDKYYTNHVHGLAGDNGAARIRCREEDPDPYDGHRKVTHFFGSLRLAPLTASLRYICWVPLGVLNKNWRSALLFKDGLISSRENP</sequence>
<dbReference type="Gramene" id="TraesLDM5B03G02875800.1">
    <property type="protein sequence ID" value="TraesLDM5B03G02875800.1"/>
    <property type="gene ID" value="TraesLDM5B03G02875800"/>
</dbReference>
<dbReference type="Gramene" id="TraesJAG5B03G02871510.1">
    <property type="protein sequence ID" value="TraesJAG5B03G02871510.1"/>
    <property type="gene ID" value="TraesJAG5B03G02871510"/>
</dbReference>
<dbReference type="Gramene" id="TraesWEE_scaffold_009451_01G000200.1">
    <property type="protein sequence ID" value="TraesWEE_scaffold_009451_01G000200.1"/>
    <property type="gene ID" value="TraesWEE_scaffold_009451_01G000200"/>
</dbReference>
<protein>
    <submittedName>
        <fullName evidence="1">Uncharacterized protein</fullName>
    </submittedName>
</protein>
<dbReference type="Gramene" id="TraesSTA5B03G02865220.1">
    <property type="protein sequence ID" value="TraesSTA5B03G02865220.1"/>
    <property type="gene ID" value="TraesSTA5B03G02865220"/>
</dbReference>
<evidence type="ECO:0000313" key="1">
    <source>
        <dbReference type="EnsemblPlants" id="TraesCS5B02G161600.1"/>
    </source>
</evidence>
<dbReference type="Gramene" id="TraesMAC5B03G02872800.1">
    <property type="protein sequence ID" value="TraesMAC5B03G02872800.1"/>
    <property type="gene ID" value="TraesMAC5B03G02872800"/>
</dbReference>
<dbReference type="Gramene" id="TraesJUL5B03G02894530.1">
    <property type="protein sequence ID" value="TraesJUL5B03G02894530.1"/>
    <property type="gene ID" value="TraesJUL5B03G02894530"/>
</dbReference>
<evidence type="ECO:0000313" key="2">
    <source>
        <dbReference type="Proteomes" id="UP000019116"/>
    </source>
</evidence>
<reference evidence="1" key="2">
    <citation type="submission" date="2018-10" db="UniProtKB">
        <authorList>
            <consortium name="EnsemblPlants"/>
        </authorList>
    </citation>
    <scope>IDENTIFICATION</scope>
</reference>
<dbReference type="Gramene" id="TraesCLE_scaffold_014477_01G000100.1">
    <property type="protein sequence ID" value="TraesCLE_scaffold_014477_01G000100.1"/>
    <property type="gene ID" value="TraesCLE_scaffold_014477_01G000100"/>
</dbReference>
<proteinExistence type="predicted"/>
<dbReference type="Proteomes" id="UP000019116">
    <property type="component" value="Chromosome 5B"/>
</dbReference>
<dbReference type="Gramene" id="TraesCAD_scaffold_087231_01G000200.1">
    <property type="protein sequence ID" value="TraesCAD_scaffold_087231_01G000200.1"/>
    <property type="gene ID" value="TraesCAD_scaffold_087231_01G000200"/>
</dbReference>
<reference evidence="1" key="1">
    <citation type="submission" date="2018-08" db="EMBL/GenBank/DDBJ databases">
        <authorList>
            <person name="Rossello M."/>
        </authorList>
    </citation>
    <scope>NUCLEOTIDE SEQUENCE [LARGE SCALE GENOMIC DNA]</scope>
    <source>
        <strain evidence="1">cv. Chinese Spring</strain>
    </source>
</reference>
<dbReference type="Gramene" id="TraesCS5B03G0439500.1">
    <property type="protein sequence ID" value="TraesCS5B03G0439500.1.CDS"/>
    <property type="gene ID" value="TraesCS5B03G0439500"/>
</dbReference>
<dbReference type="Gramene" id="TraesLAC5B03G02826720.1">
    <property type="protein sequence ID" value="TraesLAC5B03G02826720.1"/>
    <property type="gene ID" value="TraesLAC5B03G02826720"/>
</dbReference>
<dbReference type="Gramene" id="TraesROB_scaffold_011239_01G000200.1">
    <property type="protein sequence ID" value="TraesROB_scaffold_011239_01G000200.1"/>
    <property type="gene ID" value="TraesROB_scaffold_011239_01G000200"/>
</dbReference>
<keyword evidence="2" id="KW-1185">Reference proteome</keyword>